<feature type="region of interest" description="Disordered" evidence="1">
    <location>
        <begin position="120"/>
        <end position="271"/>
    </location>
</feature>
<name>A0A164YC50_9AGAM</name>
<dbReference type="STRING" id="1314777.A0A164YC50"/>
<dbReference type="Proteomes" id="UP000076722">
    <property type="component" value="Unassembled WGS sequence"/>
</dbReference>
<accession>A0A164YC50</accession>
<feature type="region of interest" description="Disordered" evidence="1">
    <location>
        <begin position="1"/>
        <end position="48"/>
    </location>
</feature>
<gene>
    <name evidence="2" type="ORF">SISNIDRAFT_482572</name>
</gene>
<dbReference type="EMBL" id="KV419398">
    <property type="protein sequence ID" value="KZS96778.1"/>
    <property type="molecule type" value="Genomic_DNA"/>
</dbReference>
<protein>
    <submittedName>
        <fullName evidence="2">Uncharacterized protein</fullName>
    </submittedName>
</protein>
<evidence type="ECO:0000256" key="1">
    <source>
        <dbReference type="SAM" id="MobiDB-lite"/>
    </source>
</evidence>
<evidence type="ECO:0000313" key="2">
    <source>
        <dbReference type="EMBL" id="KZS96778.1"/>
    </source>
</evidence>
<reference evidence="2 3" key="1">
    <citation type="journal article" date="2016" name="Mol. Biol. Evol.">
        <title>Comparative Genomics of Early-Diverging Mushroom-Forming Fungi Provides Insights into the Origins of Lignocellulose Decay Capabilities.</title>
        <authorList>
            <person name="Nagy L.G."/>
            <person name="Riley R."/>
            <person name="Tritt A."/>
            <person name="Adam C."/>
            <person name="Daum C."/>
            <person name="Floudas D."/>
            <person name="Sun H."/>
            <person name="Yadav J.S."/>
            <person name="Pangilinan J."/>
            <person name="Larsson K.H."/>
            <person name="Matsuura K."/>
            <person name="Barry K."/>
            <person name="Labutti K."/>
            <person name="Kuo R."/>
            <person name="Ohm R.A."/>
            <person name="Bhattacharya S.S."/>
            <person name="Shirouzu T."/>
            <person name="Yoshinaga Y."/>
            <person name="Martin F.M."/>
            <person name="Grigoriev I.V."/>
            <person name="Hibbett D.S."/>
        </authorList>
    </citation>
    <scope>NUCLEOTIDE SEQUENCE [LARGE SCALE GENOMIC DNA]</scope>
    <source>
        <strain evidence="2 3">HHB9708</strain>
    </source>
</reference>
<dbReference type="AlphaFoldDB" id="A0A164YC50"/>
<proteinExistence type="predicted"/>
<organism evidence="2 3">
    <name type="scientific">Sistotremastrum niveocremeum HHB9708</name>
    <dbReference type="NCBI Taxonomy" id="1314777"/>
    <lineage>
        <taxon>Eukaryota</taxon>
        <taxon>Fungi</taxon>
        <taxon>Dikarya</taxon>
        <taxon>Basidiomycota</taxon>
        <taxon>Agaricomycotina</taxon>
        <taxon>Agaricomycetes</taxon>
        <taxon>Sistotremastrales</taxon>
        <taxon>Sistotremastraceae</taxon>
        <taxon>Sertulicium</taxon>
        <taxon>Sertulicium niveocremeum</taxon>
    </lineage>
</organism>
<sequence length="271" mass="29432">MPTTAWVKSGLPSDRIRPGPSRTTPSPRPQDNSRSKSGGKAKDATPKSFEVRRLERLADVFAKISYTFRAHAKLSLMRTIVATEELLSLLDLRIAETIAKEIEAREREIEEQRKAIGAFPTLGASVSGSSTPVGMRSSSPALPPPPSAPPQTRKVLSLNPNTKKVTISSFQPAPPKPATPTMTDDEKEEAGVVRIGPPPKREPPGPVKSWRDHAGGRMLYVRPPPPPKDVQNPDQKGKQKSRRKRGGEKKGQANENPNQPPEAGTSSVQQS</sequence>
<feature type="compositionally biased region" description="Polar residues" evidence="1">
    <location>
        <begin position="158"/>
        <end position="171"/>
    </location>
</feature>
<feature type="compositionally biased region" description="Basic residues" evidence="1">
    <location>
        <begin position="238"/>
        <end position="247"/>
    </location>
</feature>
<feature type="compositionally biased region" description="Basic and acidic residues" evidence="1">
    <location>
        <begin position="199"/>
        <end position="215"/>
    </location>
</feature>
<keyword evidence="3" id="KW-1185">Reference proteome</keyword>
<evidence type="ECO:0000313" key="3">
    <source>
        <dbReference type="Proteomes" id="UP000076722"/>
    </source>
</evidence>